<accession>A0AA87IIZ7</accession>
<evidence type="ECO:0000313" key="3">
    <source>
        <dbReference type="Proteomes" id="UP000004725"/>
    </source>
</evidence>
<protein>
    <recommendedName>
        <fullName evidence="4">Lipoprotein</fullName>
    </recommendedName>
</protein>
<proteinExistence type="predicted"/>
<evidence type="ECO:0008006" key="4">
    <source>
        <dbReference type="Google" id="ProtNLM"/>
    </source>
</evidence>
<reference evidence="2 3" key="1">
    <citation type="journal article" date="2012" name="J. Bacteriol.">
        <title>Genome Sequence of the Antarctic Psychrophile Bacterium Planococcus antarcticus DSM 14505.</title>
        <authorList>
            <person name="Margolles A."/>
            <person name="Gueimonde M."/>
            <person name="Sanchez B."/>
        </authorList>
    </citation>
    <scope>NUCLEOTIDE SEQUENCE [LARGE SCALE GENOMIC DNA]</scope>
    <source>
        <strain evidence="2 3">DSM 14505</strain>
    </source>
</reference>
<dbReference type="EMBL" id="AJYB01000050">
    <property type="protein sequence ID" value="EIM05810.1"/>
    <property type="molecule type" value="Genomic_DNA"/>
</dbReference>
<comment type="caution">
    <text evidence="2">The sequence shown here is derived from an EMBL/GenBank/DDBJ whole genome shotgun (WGS) entry which is preliminary data.</text>
</comment>
<name>A0AA87IIZ7_9BACL</name>
<evidence type="ECO:0000313" key="2">
    <source>
        <dbReference type="EMBL" id="EIM05810.1"/>
    </source>
</evidence>
<feature type="chain" id="PRO_5041635758" description="Lipoprotein" evidence="1">
    <location>
        <begin position="23"/>
        <end position="120"/>
    </location>
</feature>
<sequence>MKHYFIYILLCLMIVSGCSSEAQEGNNVATEEASYVGFVNIEGENYSAHEFAENGEYTIVEELGEIKKKVPAEEIPKENLTSNYFEEGTKVFSVKEDPEIFLVKDLVEGQDKYHIMKKNP</sequence>
<dbReference type="Proteomes" id="UP000004725">
    <property type="component" value="Unassembled WGS sequence"/>
</dbReference>
<dbReference type="RefSeq" id="WP_006830811.1">
    <property type="nucleotide sequence ID" value="NZ_AJYB01000050.1"/>
</dbReference>
<organism evidence="2 3">
    <name type="scientific">Planococcus antarcticus DSM 14505</name>
    <dbReference type="NCBI Taxonomy" id="1185653"/>
    <lineage>
        <taxon>Bacteria</taxon>
        <taxon>Bacillati</taxon>
        <taxon>Bacillota</taxon>
        <taxon>Bacilli</taxon>
        <taxon>Bacillales</taxon>
        <taxon>Caryophanaceae</taxon>
        <taxon>Planococcus</taxon>
    </lineage>
</organism>
<dbReference type="PROSITE" id="PS51257">
    <property type="entry name" value="PROKAR_LIPOPROTEIN"/>
    <property type="match status" value="1"/>
</dbReference>
<evidence type="ECO:0000256" key="1">
    <source>
        <dbReference type="SAM" id="SignalP"/>
    </source>
</evidence>
<gene>
    <name evidence="2" type="ORF">A1A1_14269</name>
</gene>
<dbReference type="AlphaFoldDB" id="A0AA87IIZ7"/>
<keyword evidence="1" id="KW-0732">Signal</keyword>
<feature type="signal peptide" evidence="1">
    <location>
        <begin position="1"/>
        <end position="22"/>
    </location>
</feature>